<evidence type="ECO:0000256" key="1">
    <source>
        <dbReference type="SAM" id="Phobius"/>
    </source>
</evidence>
<reference evidence="2 3" key="1">
    <citation type="submission" date="2018-06" db="EMBL/GenBank/DDBJ databases">
        <authorList>
            <consortium name="Pathogen Informatics"/>
            <person name="Doyle S."/>
        </authorList>
    </citation>
    <scope>NUCLEOTIDE SEQUENCE [LARGE SCALE GENOMIC DNA]</scope>
    <source>
        <strain evidence="2 3">NCTC7295</strain>
    </source>
</reference>
<dbReference type="AlphaFoldDB" id="A0A379S1Q6"/>
<gene>
    <name evidence="2" type="ORF">NCTC7295_02222</name>
</gene>
<keyword evidence="1" id="KW-0472">Membrane</keyword>
<feature type="transmembrane region" description="Helical" evidence="1">
    <location>
        <begin position="115"/>
        <end position="138"/>
    </location>
</feature>
<name>A0A379S1Q6_SALER</name>
<dbReference type="EMBL" id="UGWZ01000001">
    <property type="protein sequence ID" value="SUG14581.1"/>
    <property type="molecule type" value="Genomic_DNA"/>
</dbReference>
<evidence type="ECO:0000313" key="2">
    <source>
        <dbReference type="EMBL" id="SUG14581.1"/>
    </source>
</evidence>
<sequence>MMVIAIAATLILYAYWYTCRATALDEKEKLSKITIDYLNDDSAPSKMKDMAYFSYLGAGKWWFFPTVCLLAPIVLLLTKEKHPAPSNQLINKGDKVSFQDVMDSVVSVNMKRHPVISICFAAIAILLSIVAILTKVAFGGIKKIPSFSSSILHVIDFMHTLGKKSHS</sequence>
<dbReference type="Proteomes" id="UP000254124">
    <property type="component" value="Unassembled WGS sequence"/>
</dbReference>
<evidence type="ECO:0000313" key="3">
    <source>
        <dbReference type="Proteomes" id="UP000254124"/>
    </source>
</evidence>
<keyword evidence="1" id="KW-0812">Transmembrane</keyword>
<proteinExistence type="predicted"/>
<organism evidence="2 3">
    <name type="scientific">Salmonella enterica subsp. arizonae</name>
    <dbReference type="NCBI Taxonomy" id="59203"/>
    <lineage>
        <taxon>Bacteria</taxon>
        <taxon>Pseudomonadati</taxon>
        <taxon>Pseudomonadota</taxon>
        <taxon>Gammaproteobacteria</taxon>
        <taxon>Enterobacterales</taxon>
        <taxon>Enterobacteriaceae</taxon>
        <taxon>Salmonella</taxon>
    </lineage>
</organism>
<feature type="transmembrane region" description="Helical" evidence="1">
    <location>
        <begin position="61"/>
        <end position="78"/>
    </location>
</feature>
<accession>A0A379S1Q6</accession>
<protein>
    <submittedName>
        <fullName evidence="2">Uncharacterized protein</fullName>
    </submittedName>
</protein>
<keyword evidence="1" id="KW-1133">Transmembrane helix</keyword>